<gene>
    <name evidence="2" type="ORF">2_59</name>
</gene>
<keyword evidence="1" id="KW-0648">Protein biosynthesis</keyword>
<dbReference type="InterPro" id="IPR023398">
    <property type="entry name" value="TIF_eIF4e-like"/>
</dbReference>
<evidence type="ECO:0000313" key="2">
    <source>
        <dbReference type="EMBL" id="QDY51987.1"/>
    </source>
</evidence>
<comment type="similarity">
    <text evidence="1">Belongs to the eukaryotic initiation factor 4E family.</text>
</comment>
<dbReference type="PANTHER" id="PTHR11960:SF73">
    <property type="entry name" value="TRANSLATION INITIATION FACTOR 4E, PUTATIVE-RELATED"/>
    <property type="match status" value="1"/>
</dbReference>
<evidence type="ECO:0000256" key="1">
    <source>
        <dbReference type="RuleBase" id="RU004374"/>
    </source>
</evidence>
<sequence length="159" mass="18860">METHQLNTSWTLWFHKYNDDKWDIDSYTKLCSINTIEDYLVTLNVLKPKYIQNGMFFFMRNEIEPMWEAEENKDGGCFSFKIYKQDLAETWKTLTTKLINESILKNDDNHLLVNGLSISPKKTYSIIKLWIKGITINDVKEINDIDVLKESTPIYKKHK</sequence>
<dbReference type="SUPFAM" id="SSF55418">
    <property type="entry name" value="eIF4e-like"/>
    <property type="match status" value="1"/>
</dbReference>
<keyword evidence="1" id="KW-0694">RNA-binding</keyword>
<dbReference type="EMBL" id="MK250086">
    <property type="protein sequence ID" value="QDY51987.1"/>
    <property type="molecule type" value="Genomic_DNA"/>
</dbReference>
<name>A0A5B8IFZ7_9VIRU</name>
<protein>
    <submittedName>
        <fullName evidence="2">Eukaryotic initiation factor 4E</fullName>
    </submittedName>
</protein>
<dbReference type="GO" id="GO:0000340">
    <property type="term" value="F:RNA 7-methylguanosine cap binding"/>
    <property type="evidence" value="ECO:0007669"/>
    <property type="project" value="TreeGrafter"/>
</dbReference>
<organism evidence="2">
    <name type="scientific">Mimiviridae sp. ChoanoV1</name>
    <dbReference type="NCBI Taxonomy" id="2596887"/>
    <lineage>
        <taxon>Viruses</taxon>
        <taxon>Varidnaviria</taxon>
        <taxon>Bamfordvirae</taxon>
        <taxon>Nucleocytoviricota</taxon>
        <taxon>Megaviricetes</taxon>
        <taxon>Imitervirales</taxon>
        <taxon>Schizomimiviridae</taxon>
    </lineage>
</organism>
<dbReference type="Gene3D" id="3.30.760.10">
    <property type="entry name" value="RNA Cap, Translation Initiation Factor Eif4e"/>
    <property type="match status" value="1"/>
</dbReference>
<proteinExistence type="inferred from homology"/>
<dbReference type="Pfam" id="PF01652">
    <property type="entry name" value="IF4E"/>
    <property type="match status" value="1"/>
</dbReference>
<keyword evidence="1 2" id="KW-0396">Initiation factor</keyword>
<accession>A0A5B8IFZ7</accession>
<dbReference type="PANTHER" id="PTHR11960">
    <property type="entry name" value="EUKARYOTIC TRANSLATION INITIATION FACTOR 4E RELATED"/>
    <property type="match status" value="1"/>
</dbReference>
<dbReference type="InterPro" id="IPR001040">
    <property type="entry name" value="TIF_eIF_4E"/>
</dbReference>
<reference evidence="2" key="1">
    <citation type="submission" date="2018-11" db="EMBL/GenBank/DDBJ databases">
        <title>A distinct lineage of giant viruses engineers rhodopsin photosystems in predatory marine eukaryotes.</title>
        <authorList>
            <person name="Needham D.M."/>
            <person name="Yoshizawa S."/>
            <person name="Hosaka T."/>
            <person name="Poirier C."/>
            <person name="Choi C.-J."/>
            <person name="Hehenberger E."/>
            <person name="Irwin N.A.T."/>
            <person name="Wilken S."/>
            <person name="Yung C.-M."/>
            <person name="Bachy C."/>
            <person name="Kurihara R."/>
            <person name="Nakajima Y."/>
            <person name="Kojima K."/>
            <person name="Kimura-Someya T."/>
            <person name="Leonard G."/>
            <person name="Malmstrom R.R."/>
            <person name="Mende D."/>
            <person name="Olson D.K."/>
            <person name="Sudo Y."/>
            <person name="Sudek S."/>
            <person name="Richards T.A."/>
            <person name="DeLong E.F."/>
            <person name="Keeling P.J."/>
            <person name="Santoro A.E."/>
            <person name="Shirouzu M."/>
            <person name="Iwasaki W."/>
            <person name="Worden A.Z."/>
        </authorList>
    </citation>
    <scope>NUCLEOTIDE SEQUENCE</scope>
</reference>